<dbReference type="eggNOG" id="KOG2771">
    <property type="taxonomic scope" value="Eukaryota"/>
</dbReference>
<dbReference type="InterPro" id="IPR002125">
    <property type="entry name" value="CMP_dCMP_dom"/>
</dbReference>
<dbReference type="Gene3D" id="3.40.140.10">
    <property type="entry name" value="Cytidine Deaminase, domain 2"/>
    <property type="match status" value="1"/>
</dbReference>
<organism evidence="4 5">
    <name type="scientific">Lodderomyces elongisporus (strain ATCC 11503 / CBS 2605 / JCM 1781 / NBRC 1676 / NRRL YB-4239)</name>
    <name type="common">Yeast</name>
    <name type="synonym">Saccharomyces elongisporus</name>
    <dbReference type="NCBI Taxonomy" id="379508"/>
    <lineage>
        <taxon>Eukaryota</taxon>
        <taxon>Fungi</taxon>
        <taxon>Dikarya</taxon>
        <taxon>Ascomycota</taxon>
        <taxon>Saccharomycotina</taxon>
        <taxon>Pichiomycetes</taxon>
        <taxon>Debaryomycetaceae</taxon>
        <taxon>Candida/Lodderomyces clade</taxon>
        <taxon>Lodderomyces</taxon>
    </lineage>
</organism>
<evidence type="ECO:0000259" key="3">
    <source>
        <dbReference type="PROSITE" id="PS51747"/>
    </source>
</evidence>
<dbReference type="HOGENOM" id="CLU_013817_2_0_1"/>
<evidence type="ECO:0000313" key="5">
    <source>
        <dbReference type="Proteomes" id="UP000001996"/>
    </source>
</evidence>
<dbReference type="GeneID" id="5235907"/>
<feature type="domain" description="CMP/dCMP-type deaminase" evidence="3">
    <location>
        <begin position="200"/>
        <end position="319"/>
    </location>
</feature>
<dbReference type="GO" id="GO:0052717">
    <property type="term" value="F:tRNA-specific adenosine-34 deaminase activity"/>
    <property type="evidence" value="ECO:0007669"/>
    <property type="project" value="TreeGrafter"/>
</dbReference>
<proteinExistence type="inferred from homology"/>
<accession>A5DTL0</accession>
<dbReference type="PROSITE" id="PS51747">
    <property type="entry name" value="CYT_DCMP_DEAMINASES_2"/>
    <property type="match status" value="1"/>
</dbReference>
<dbReference type="PANTHER" id="PTHR11079:SF156">
    <property type="entry name" value="INACTIVE TRNA-SPECIFIC ADENOSINE DEAMINASE-LIKE PROTEIN 3-RELATED"/>
    <property type="match status" value="1"/>
</dbReference>
<dbReference type="STRING" id="379508.A5DTL0"/>
<dbReference type="InterPro" id="IPR016193">
    <property type="entry name" value="Cytidine_deaminase-like"/>
</dbReference>
<evidence type="ECO:0000256" key="1">
    <source>
        <dbReference type="ARBA" id="ARBA00022694"/>
    </source>
</evidence>
<name>A5DTL0_LODEL</name>
<gene>
    <name evidence="4" type="ORF">LELG_00696</name>
</gene>
<dbReference type="AlphaFoldDB" id="A5DTL0"/>
<dbReference type="Proteomes" id="UP000001996">
    <property type="component" value="Unassembled WGS sequence"/>
</dbReference>
<dbReference type="Pfam" id="PF00383">
    <property type="entry name" value="dCMP_cyt_deam_1"/>
    <property type="match status" value="1"/>
</dbReference>
<dbReference type="GO" id="GO:0005737">
    <property type="term" value="C:cytoplasm"/>
    <property type="evidence" value="ECO:0007669"/>
    <property type="project" value="TreeGrafter"/>
</dbReference>
<sequence length="360" mass="41792">MPSRQIKLYQYTQFIRSCMTTKTNRTSSISNTKNLDKSHVDIQNGILYNVLKQIRHLGNNTDPEQPNLIPVWACTVDPRQTKNLLTVFKTHYNDELNESLKHVKRMTKINELDIQAIICPFSSLDEKEVIIEKFSDAVEVKSFDIINIPQRGAMTKEKSLQWSKIWPMVWRGNPNHQFLKTTTFDIEQEQLMITKLLDTLSTIKLSRDALVTIMARDIGNNKLEIQTIAINDGDLRPTKHSVMQAIDQIAKEELGKREKDEEDFNGDEKRIERERGYLCTNMIVYTTHEPCVMCSMALVHSRIVRCTYLKPVANGGGMESSYYLGDRDGLNWKFNIWRWLGEQELQKLQLLTGESKRTEY</sequence>
<dbReference type="KEGG" id="lel:PVL30_000670"/>
<dbReference type="OrthoDB" id="3180714at2759"/>
<keyword evidence="5" id="KW-1185">Reference proteome</keyword>
<evidence type="ECO:0000256" key="2">
    <source>
        <dbReference type="ARBA" id="ARBA00038160"/>
    </source>
</evidence>
<dbReference type="GO" id="GO:0008033">
    <property type="term" value="P:tRNA processing"/>
    <property type="evidence" value="ECO:0007669"/>
    <property type="project" value="UniProtKB-KW"/>
</dbReference>
<dbReference type="EMBL" id="CH981524">
    <property type="protein sequence ID" value="EDK42518.1"/>
    <property type="molecule type" value="Genomic_DNA"/>
</dbReference>
<dbReference type="FunCoup" id="A5DTL0">
    <property type="interactions" value="31"/>
</dbReference>
<comment type="similarity">
    <text evidence="2">Belongs to the cytidine and deoxycytidylate deaminase family. ADAT3 subfamily.</text>
</comment>
<dbReference type="PANTHER" id="PTHR11079">
    <property type="entry name" value="CYTOSINE DEAMINASE FAMILY MEMBER"/>
    <property type="match status" value="1"/>
</dbReference>
<keyword evidence="1" id="KW-0819">tRNA processing</keyword>
<dbReference type="GO" id="GO:0005634">
    <property type="term" value="C:nucleus"/>
    <property type="evidence" value="ECO:0007669"/>
    <property type="project" value="TreeGrafter"/>
</dbReference>
<dbReference type="InParanoid" id="A5DTL0"/>
<dbReference type="SUPFAM" id="SSF53927">
    <property type="entry name" value="Cytidine deaminase-like"/>
    <property type="match status" value="1"/>
</dbReference>
<protein>
    <recommendedName>
        <fullName evidence="3">CMP/dCMP-type deaminase domain-containing protein</fullName>
    </recommendedName>
</protein>
<evidence type="ECO:0000313" key="4">
    <source>
        <dbReference type="EMBL" id="EDK42518.1"/>
    </source>
</evidence>
<dbReference type="VEuPathDB" id="FungiDB:LELG_00696"/>
<dbReference type="OMA" id="GLESHYQ"/>
<reference evidence="4 5" key="1">
    <citation type="journal article" date="2009" name="Nature">
        <title>Evolution of pathogenicity and sexual reproduction in eight Candida genomes.</title>
        <authorList>
            <person name="Butler G."/>
            <person name="Rasmussen M.D."/>
            <person name="Lin M.F."/>
            <person name="Santos M.A."/>
            <person name="Sakthikumar S."/>
            <person name="Munro C.A."/>
            <person name="Rheinbay E."/>
            <person name="Grabherr M."/>
            <person name="Forche A."/>
            <person name="Reedy J.L."/>
            <person name="Agrafioti I."/>
            <person name="Arnaud M.B."/>
            <person name="Bates S."/>
            <person name="Brown A.J."/>
            <person name="Brunke S."/>
            <person name="Costanzo M.C."/>
            <person name="Fitzpatrick D.A."/>
            <person name="de Groot P.W."/>
            <person name="Harris D."/>
            <person name="Hoyer L.L."/>
            <person name="Hube B."/>
            <person name="Klis F.M."/>
            <person name="Kodira C."/>
            <person name="Lennard N."/>
            <person name="Logue M.E."/>
            <person name="Martin R."/>
            <person name="Neiman A.M."/>
            <person name="Nikolaou E."/>
            <person name="Quail M.A."/>
            <person name="Quinn J."/>
            <person name="Santos M.C."/>
            <person name="Schmitzberger F.F."/>
            <person name="Sherlock G."/>
            <person name="Shah P."/>
            <person name="Silverstein K.A."/>
            <person name="Skrzypek M.S."/>
            <person name="Soll D."/>
            <person name="Staggs R."/>
            <person name="Stansfield I."/>
            <person name="Stumpf M.P."/>
            <person name="Sudbery P.E."/>
            <person name="Srikantha T."/>
            <person name="Zeng Q."/>
            <person name="Berman J."/>
            <person name="Berriman M."/>
            <person name="Heitman J."/>
            <person name="Gow N.A."/>
            <person name="Lorenz M.C."/>
            <person name="Birren B.W."/>
            <person name="Kellis M."/>
            <person name="Cuomo C.A."/>
        </authorList>
    </citation>
    <scope>NUCLEOTIDE SEQUENCE [LARGE SCALE GENOMIC DNA]</scope>
    <source>
        <strain evidence="5">ATCC 11503 / BCRC 21390 / CBS 2605 / JCM 1781 / NBRC 1676 / NRRL YB-4239</strain>
    </source>
</reference>